<name>S9RQV0_9RHOB</name>
<dbReference type="HOGENOM" id="CLU_2332029_0_0_5"/>
<dbReference type="STRING" id="1123237.Salmuc_02891"/>
<dbReference type="Proteomes" id="UP000015347">
    <property type="component" value="Unassembled WGS sequence"/>
</dbReference>
<dbReference type="Gene3D" id="3.40.50.150">
    <property type="entry name" value="Vaccinia Virus protein VP39"/>
    <property type="match status" value="1"/>
</dbReference>
<evidence type="ECO:0000313" key="2">
    <source>
        <dbReference type="Proteomes" id="UP000015347"/>
    </source>
</evidence>
<dbReference type="AlphaFoldDB" id="S9RQV0"/>
<dbReference type="EMBL" id="APVH01000050">
    <property type="protein sequence ID" value="EPX76389.1"/>
    <property type="molecule type" value="Genomic_DNA"/>
</dbReference>
<sequence length="98" mass="11444">MDAPKEIRDYWAALYPGMRTTEENRRRARLLGFDAIDHVVLPAEAWEAYHEPLLEALSGRENLHAALVEIGRERQMIRRYNKYFGYALHVLKRCSTVG</sequence>
<protein>
    <submittedName>
        <fullName evidence="1">Uncharacterized protein</fullName>
    </submittedName>
</protein>
<reference evidence="2" key="1">
    <citation type="journal article" date="2014" name="Stand. Genomic Sci.">
        <title>Genome sequence of the exopolysaccharide-producing Salipiger mucosus type strain (DSM 16094(T)), a moderately halophilic member of the Roseobacter clade.</title>
        <authorList>
            <person name="Riedel T."/>
            <person name="Spring S."/>
            <person name="Fiebig A."/>
            <person name="Petersen J."/>
            <person name="Kyrpides N.C."/>
            <person name="Goker M."/>
            <person name="Klenk H.P."/>
        </authorList>
    </citation>
    <scope>NUCLEOTIDE SEQUENCE [LARGE SCALE GENOMIC DNA]</scope>
    <source>
        <strain evidence="2">DSM 16094</strain>
    </source>
</reference>
<evidence type="ECO:0000313" key="1">
    <source>
        <dbReference type="EMBL" id="EPX76389.1"/>
    </source>
</evidence>
<dbReference type="eggNOG" id="COG2230">
    <property type="taxonomic scope" value="Bacteria"/>
</dbReference>
<proteinExistence type="predicted"/>
<gene>
    <name evidence="1" type="ORF">Salmuc_02891</name>
</gene>
<comment type="caution">
    <text evidence="1">The sequence shown here is derived from an EMBL/GenBank/DDBJ whole genome shotgun (WGS) entry which is preliminary data.</text>
</comment>
<accession>S9RQV0</accession>
<keyword evidence="2" id="KW-1185">Reference proteome</keyword>
<organism evidence="1 2">
    <name type="scientific">Salipiger mucosus DSM 16094</name>
    <dbReference type="NCBI Taxonomy" id="1123237"/>
    <lineage>
        <taxon>Bacteria</taxon>
        <taxon>Pseudomonadati</taxon>
        <taxon>Pseudomonadota</taxon>
        <taxon>Alphaproteobacteria</taxon>
        <taxon>Rhodobacterales</taxon>
        <taxon>Roseobacteraceae</taxon>
        <taxon>Salipiger</taxon>
    </lineage>
</organism>
<dbReference type="InterPro" id="IPR029063">
    <property type="entry name" value="SAM-dependent_MTases_sf"/>
</dbReference>